<dbReference type="AlphaFoldDB" id="A0A9D4V2B4"/>
<dbReference type="OrthoDB" id="410307at2759"/>
<dbReference type="Pfam" id="PF25512">
    <property type="entry name" value="zf-CCCH_AtC3H23"/>
    <property type="match status" value="1"/>
</dbReference>
<sequence length="579" mass="62010">MPALLAAASRPMHSYPHFSSTVHQVSHGSSPLSSPTSAISYESSSTSSIAAANDDDRPPDVACALRFGDIPVSSFTSGTHGLMQSPPLLGNVTDMSSKGSSEVKLLNRSQSKLGKRSASPSRSGSGRDFNEILNSEAIPAGPHEMCCSGSSGSCMVSSPGLSEALLAFQKFLPSNNVMDEEEDIEEEEEEEEIWSGADSWPALDVYSCDDFRMYEFKVRKCVRGRSHDWTECPFAHPGEKARRRDPRRYRYSGTACPDFRKGNCRRGEACEYSHGVFECWLHPTRYRTQPCKDGKSCRRRVCFFAHTPEQLRVVPPEGESPPTTPGSGSSSGGSTRSSLLKAAALSGGAYDGSPLRRALAGTLDGSMALELFLDDASSKSSPAAACHHHHHHHWIGMGSSPSSTLVGLSAAATSPSPMSSPVLSPASPLVSCSNSWAGIPGHRRHLDRLRSIPTINIPEAEDSGDHSPPQRSPCTMAELMSTLQSLQLSPSPMAGQSCRALSSSSSGWPLLPVQPPQVPSQSAPNTPKSRYLQVNSMRVDQRAPMGTTVPSPLVPASGNEAPVVDSDVPDLDWVNELVQ</sequence>
<dbReference type="Gene3D" id="3.30.1370.210">
    <property type="match status" value="1"/>
</dbReference>
<dbReference type="GO" id="GO:0008270">
    <property type="term" value="F:zinc ion binding"/>
    <property type="evidence" value="ECO:0007669"/>
    <property type="project" value="UniProtKB-KW"/>
</dbReference>
<feature type="region of interest" description="Disordered" evidence="7">
    <location>
        <begin position="20"/>
        <end position="40"/>
    </location>
</feature>
<keyword evidence="10" id="KW-1185">Reference proteome</keyword>
<evidence type="ECO:0000313" key="9">
    <source>
        <dbReference type="EMBL" id="KAI5077973.1"/>
    </source>
</evidence>
<feature type="compositionally biased region" description="Low complexity" evidence="7">
    <location>
        <begin position="325"/>
        <end position="337"/>
    </location>
</feature>
<dbReference type="Pfam" id="PF00642">
    <property type="entry name" value="zf-CCCH"/>
    <property type="match status" value="1"/>
</dbReference>
<evidence type="ECO:0000256" key="4">
    <source>
        <dbReference type="ARBA" id="ARBA00022833"/>
    </source>
</evidence>
<feature type="domain" description="C3H1-type" evidence="8">
    <location>
        <begin position="250"/>
        <end position="277"/>
    </location>
</feature>
<feature type="zinc finger region" description="C3H1-type" evidence="6">
    <location>
        <begin position="250"/>
        <end position="277"/>
    </location>
</feature>
<evidence type="ECO:0000256" key="5">
    <source>
        <dbReference type="ARBA" id="ARBA00023125"/>
    </source>
</evidence>
<evidence type="ECO:0000256" key="1">
    <source>
        <dbReference type="ARBA" id="ARBA00022723"/>
    </source>
</evidence>
<feature type="compositionally biased region" description="Low complexity" evidence="7">
    <location>
        <begin position="26"/>
        <end position="40"/>
    </location>
</feature>
<dbReference type="InterPro" id="IPR045234">
    <property type="entry name" value="Unkempt-like"/>
</dbReference>
<dbReference type="PANTHER" id="PTHR14493">
    <property type="entry name" value="UNKEMPT FAMILY MEMBER"/>
    <property type="match status" value="1"/>
</dbReference>
<evidence type="ECO:0000259" key="8">
    <source>
        <dbReference type="PROSITE" id="PS50103"/>
    </source>
</evidence>
<name>A0A9D4V2B4_ADICA</name>
<gene>
    <name evidence="9" type="ORF">GOP47_0007797</name>
</gene>
<dbReference type="InterPro" id="IPR057444">
    <property type="entry name" value="Znf-CCCH_AtC3H23-like"/>
</dbReference>
<dbReference type="PANTHER" id="PTHR14493:SF90">
    <property type="entry name" value="ZINC FINGER CCCH DOMAIN-CONTAINING PROTEIN 2"/>
    <property type="match status" value="1"/>
</dbReference>
<keyword evidence="1 6" id="KW-0479">Metal-binding</keyword>
<protein>
    <recommendedName>
        <fullName evidence="8">C3H1-type domain-containing protein</fullName>
    </recommendedName>
</protein>
<reference evidence="9" key="1">
    <citation type="submission" date="2021-01" db="EMBL/GenBank/DDBJ databases">
        <title>Adiantum capillus-veneris genome.</title>
        <authorList>
            <person name="Fang Y."/>
            <person name="Liao Q."/>
        </authorList>
    </citation>
    <scope>NUCLEOTIDE SEQUENCE</scope>
    <source>
        <strain evidence="9">H3</strain>
        <tissue evidence="9">Leaf</tissue>
    </source>
</reference>
<organism evidence="9 10">
    <name type="scientific">Adiantum capillus-veneris</name>
    <name type="common">Maidenhair fern</name>
    <dbReference type="NCBI Taxonomy" id="13818"/>
    <lineage>
        <taxon>Eukaryota</taxon>
        <taxon>Viridiplantae</taxon>
        <taxon>Streptophyta</taxon>
        <taxon>Embryophyta</taxon>
        <taxon>Tracheophyta</taxon>
        <taxon>Polypodiopsida</taxon>
        <taxon>Polypodiidae</taxon>
        <taxon>Polypodiales</taxon>
        <taxon>Pteridineae</taxon>
        <taxon>Pteridaceae</taxon>
        <taxon>Vittarioideae</taxon>
        <taxon>Adiantum</taxon>
    </lineage>
</organism>
<dbReference type="FunFam" id="3.30.1370.210:FF:000009">
    <property type="entry name" value="Zinc finger CCCH domain-containing protein 66"/>
    <property type="match status" value="1"/>
</dbReference>
<feature type="region of interest" description="Disordered" evidence="7">
    <location>
        <begin position="95"/>
        <end position="129"/>
    </location>
</feature>
<evidence type="ECO:0000256" key="3">
    <source>
        <dbReference type="ARBA" id="ARBA00022771"/>
    </source>
</evidence>
<proteinExistence type="predicted"/>
<dbReference type="SMART" id="SM00356">
    <property type="entry name" value="ZnF_C3H1"/>
    <property type="match status" value="2"/>
</dbReference>
<dbReference type="PROSITE" id="PS50103">
    <property type="entry name" value="ZF_C3H1"/>
    <property type="match status" value="1"/>
</dbReference>
<keyword evidence="5" id="KW-0238">DNA-binding</keyword>
<feature type="region of interest" description="Disordered" evidence="7">
    <location>
        <begin position="489"/>
        <end position="529"/>
    </location>
</feature>
<dbReference type="InterPro" id="IPR000571">
    <property type="entry name" value="Znf_CCCH"/>
</dbReference>
<feature type="region of interest" description="Disordered" evidence="7">
    <location>
        <begin position="313"/>
        <end position="337"/>
    </location>
</feature>
<keyword evidence="3 6" id="KW-0863">Zinc-finger</keyword>
<evidence type="ECO:0000256" key="7">
    <source>
        <dbReference type="SAM" id="MobiDB-lite"/>
    </source>
</evidence>
<keyword evidence="2" id="KW-0677">Repeat</keyword>
<feature type="compositionally biased region" description="Low complexity" evidence="7">
    <location>
        <begin position="116"/>
        <end position="127"/>
    </location>
</feature>
<feature type="region of interest" description="Disordered" evidence="7">
    <location>
        <begin position="541"/>
        <end position="567"/>
    </location>
</feature>
<dbReference type="GO" id="GO:0003677">
    <property type="term" value="F:DNA binding"/>
    <property type="evidence" value="ECO:0007669"/>
    <property type="project" value="UniProtKB-KW"/>
</dbReference>
<dbReference type="Proteomes" id="UP000886520">
    <property type="component" value="Chromosome 7"/>
</dbReference>
<feature type="compositionally biased region" description="Low complexity" evidence="7">
    <location>
        <begin position="502"/>
        <end position="511"/>
    </location>
</feature>
<evidence type="ECO:0000313" key="10">
    <source>
        <dbReference type="Proteomes" id="UP000886520"/>
    </source>
</evidence>
<keyword evidence="4 6" id="KW-0862">Zinc</keyword>
<evidence type="ECO:0000256" key="2">
    <source>
        <dbReference type="ARBA" id="ARBA00022737"/>
    </source>
</evidence>
<dbReference type="EMBL" id="JABFUD020000007">
    <property type="protein sequence ID" value="KAI5077973.1"/>
    <property type="molecule type" value="Genomic_DNA"/>
</dbReference>
<accession>A0A9D4V2B4</accession>
<evidence type="ECO:0000256" key="6">
    <source>
        <dbReference type="PROSITE-ProRule" id="PRU00723"/>
    </source>
</evidence>
<comment type="caution">
    <text evidence="9">The sequence shown here is derived from an EMBL/GenBank/DDBJ whole genome shotgun (WGS) entry which is preliminary data.</text>
</comment>